<evidence type="ECO:0000313" key="1">
    <source>
        <dbReference type="EMBL" id="MEC5345162.1"/>
    </source>
</evidence>
<dbReference type="Proteomes" id="UP001309705">
    <property type="component" value="Unassembled WGS sequence"/>
</dbReference>
<proteinExistence type="predicted"/>
<comment type="caution">
    <text evidence="1">The sequence shown here is derived from an EMBL/GenBank/DDBJ whole genome shotgun (WGS) entry which is preliminary data.</text>
</comment>
<organism evidence="1 2">
    <name type="scientific">Brenneria populi</name>
    <dbReference type="NCBI Taxonomy" id="1505588"/>
    <lineage>
        <taxon>Bacteria</taxon>
        <taxon>Pseudomonadati</taxon>
        <taxon>Pseudomonadota</taxon>
        <taxon>Gammaproteobacteria</taxon>
        <taxon>Enterobacterales</taxon>
        <taxon>Pectobacteriaceae</taxon>
        <taxon>Brenneria</taxon>
    </lineage>
</organism>
<name>A0ABU6JX95_9GAMM</name>
<sequence>MEIELITEEEVSKRIGRKRTALWRLKKECGFPQPVLTHPARYNRSAVEKWIADGGVNRQLS</sequence>
<dbReference type="RefSeq" id="WP_327619860.1">
    <property type="nucleotide sequence ID" value="NZ_JAYWTM010000041.1"/>
</dbReference>
<accession>A0ABU6JX95</accession>
<protein>
    <recommendedName>
        <fullName evidence="3">DNA-binding protein</fullName>
    </recommendedName>
</protein>
<evidence type="ECO:0000313" key="2">
    <source>
        <dbReference type="Proteomes" id="UP001309705"/>
    </source>
</evidence>
<gene>
    <name evidence="1" type="ORF">VSX58_21465</name>
</gene>
<evidence type="ECO:0008006" key="3">
    <source>
        <dbReference type="Google" id="ProtNLM"/>
    </source>
</evidence>
<dbReference type="EMBL" id="JAYWTM010000041">
    <property type="protein sequence ID" value="MEC5345162.1"/>
    <property type="molecule type" value="Genomic_DNA"/>
</dbReference>
<reference evidence="1 2" key="1">
    <citation type="journal article" date="2017" name="Int. J. Syst. Evol. Microbiol.">
        <title>Brenneria populi subsp. brevivirga subsp. nov. isolated from symptomatic bark of Populus x euramericana canker, and description of Brenneria populi subsp. populi subsp. nov.</title>
        <authorList>
            <person name="Zheng M.H."/>
            <person name="Piao C.G."/>
            <person name="Xue H."/>
            <person name="Guo M.W."/>
            <person name="Li Y."/>
        </authorList>
    </citation>
    <scope>NUCLEOTIDE SEQUENCE [LARGE SCALE GENOMIC DNA]</scope>
    <source>
        <strain evidence="1 2">D9-5</strain>
    </source>
</reference>
<keyword evidence="2" id="KW-1185">Reference proteome</keyword>